<sequence>MSAEAVECPWDSEPEINLLDEADRLSEENPGWRVEIIGGNLTMAPSPDSRHARVLTDLMVPFIMAGLHGKETLVLQNVDIALPGGPSDYATPDLVVVDADIEDHVTEKNCHDAAIVHLAVEVTSSNYNHDLRTKVNAYAEAGIPVYLIINRKHGRVHLLTAPNGDTYESHQVYAPGQSLTLPAFVGPEGAPAVTLSVSELIRA</sequence>
<keyword evidence="3" id="KW-1185">Reference proteome</keyword>
<dbReference type="Proteomes" id="UP000002357">
    <property type="component" value="Chromosome"/>
</dbReference>
<dbReference type="Gene3D" id="3.90.1570.10">
    <property type="entry name" value="tt1808, chain A"/>
    <property type="match status" value="1"/>
</dbReference>
<dbReference type="PANTHER" id="PTHR35400:SF3">
    <property type="entry name" value="SLL1072 PROTEIN"/>
    <property type="match status" value="1"/>
</dbReference>
<gene>
    <name evidence="2" type="ORF">SCLAV_3175</name>
</gene>
<dbReference type="AlphaFoldDB" id="B5GP73"/>
<protein>
    <submittedName>
        <fullName evidence="2">Putative integral membrane protein</fullName>
    </submittedName>
</protein>
<dbReference type="STRING" id="1901.BB341_12720"/>
<accession>B5GP73</accession>
<organism evidence="2 3">
    <name type="scientific">Streptomyces clavuligerus</name>
    <dbReference type="NCBI Taxonomy" id="1901"/>
    <lineage>
        <taxon>Bacteria</taxon>
        <taxon>Bacillati</taxon>
        <taxon>Actinomycetota</taxon>
        <taxon>Actinomycetes</taxon>
        <taxon>Kitasatosporales</taxon>
        <taxon>Streptomycetaceae</taxon>
        <taxon>Streptomyces</taxon>
    </lineage>
</organism>
<dbReference type="CDD" id="cd06260">
    <property type="entry name" value="DUF820-like"/>
    <property type="match status" value="1"/>
</dbReference>
<dbReference type="RefSeq" id="WP_003953547.1">
    <property type="nucleotide sequence ID" value="NZ_CM000913.1"/>
</dbReference>
<dbReference type="InterPro" id="IPR012296">
    <property type="entry name" value="Nuclease_put_TT1808"/>
</dbReference>
<evidence type="ECO:0000259" key="1">
    <source>
        <dbReference type="Pfam" id="PF05685"/>
    </source>
</evidence>
<dbReference type="eggNOG" id="COG4636">
    <property type="taxonomic scope" value="Bacteria"/>
</dbReference>
<dbReference type="PANTHER" id="PTHR35400">
    <property type="entry name" value="SLR1083 PROTEIN"/>
    <property type="match status" value="1"/>
</dbReference>
<proteinExistence type="predicted"/>
<dbReference type="OrthoDB" id="4309709at2"/>
<dbReference type="KEGG" id="sclf:BB341_12720"/>
<dbReference type="InterPro" id="IPR011335">
    <property type="entry name" value="Restrct_endonuc-II-like"/>
</dbReference>
<dbReference type="InterPro" id="IPR008538">
    <property type="entry name" value="Uma2"/>
</dbReference>
<evidence type="ECO:0000313" key="3">
    <source>
        <dbReference type="Proteomes" id="UP000002357"/>
    </source>
</evidence>
<dbReference type="SUPFAM" id="SSF52980">
    <property type="entry name" value="Restriction endonuclease-like"/>
    <property type="match status" value="1"/>
</dbReference>
<feature type="domain" description="Putative restriction endonuclease" evidence="1">
    <location>
        <begin position="20"/>
        <end position="185"/>
    </location>
</feature>
<name>B5GP73_STRCL</name>
<dbReference type="GeneID" id="93730292"/>
<evidence type="ECO:0000313" key="2">
    <source>
        <dbReference type="EMBL" id="EFG08246.1"/>
    </source>
</evidence>
<dbReference type="EMBL" id="CM000913">
    <property type="protein sequence ID" value="EFG08246.1"/>
    <property type="molecule type" value="Genomic_DNA"/>
</dbReference>
<reference evidence="2 3" key="1">
    <citation type="journal article" date="2010" name="Genome Biol. Evol.">
        <title>The sequence of a 1.8-mb bacterial linear plasmid reveals a rich evolutionary reservoir of secondary metabolic pathways.</title>
        <authorList>
            <person name="Medema M.H."/>
            <person name="Trefzer A."/>
            <person name="Kovalchuk A."/>
            <person name="van den Berg M."/>
            <person name="Mueller U."/>
            <person name="Heijne W."/>
            <person name="Wu L."/>
            <person name="Alam M.T."/>
            <person name="Ronning C.M."/>
            <person name="Nierman W.C."/>
            <person name="Bovenberg R.A.L."/>
            <person name="Breitling R."/>
            <person name="Takano E."/>
        </authorList>
    </citation>
    <scope>NUCLEOTIDE SEQUENCE [LARGE SCALE GENOMIC DNA]</scope>
    <source>
        <strain evidence="3">ATCC 27064 / DSM 738 / JCM 4710 / NBRC 13307 / NCIMB 12785 / NRRL 3585 / VKM Ac-602</strain>
    </source>
</reference>
<dbReference type="Pfam" id="PF05685">
    <property type="entry name" value="Uma2"/>
    <property type="match status" value="1"/>
</dbReference>